<dbReference type="SMART" id="SM00278">
    <property type="entry name" value="HhH1"/>
    <property type="match status" value="2"/>
</dbReference>
<accession>A0AAE9YZ10</accession>
<dbReference type="SUPFAM" id="SSF47781">
    <property type="entry name" value="RuvA domain 2-like"/>
    <property type="match status" value="1"/>
</dbReference>
<sequence>MKNILSLLLIALLTCFSAMSVAGQKQEQAKVVDVATQTVDINQASLDDLVSLKGVGLKRAKAIIAYRETNGKFTTLDELLKVKGIGAKVLADNIQRLKI</sequence>
<dbReference type="GO" id="GO:0015628">
    <property type="term" value="P:protein secretion by the type II secretion system"/>
    <property type="evidence" value="ECO:0007669"/>
    <property type="project" value="TreeGrafter"/>
</dbReference>
<dbReference type="GO" id="GO:0003677">
    <property type="term" value="F:DNA binding"/>
    <property type="evidence" value="ECO:0007669"/>
    <property type="project" value="InterPro"/>
</dbReference>
<dbReference type="EMBL" id="CP059733">
    <property type="protein sequence ID" value="WDE03009.1"/>
    <property type="molecule type" value="Genomic_DNA"/>
</dbReference>
<dbReference type="PANTHER" id="PTHR21180:SF32">
    <property type="entry name" value="ENDONUCLEASE_EXONUCLEASE_PHOSPHATASE FAMILY DOMAIN-CONTAINING PROTEIN 1"/>
    <property type="match status" value="1"/>
</dbReference>
<gene>
    <name evidence="3" type="ORF">SG34_016365</name>
</gene>
<dbReference type="InterPro" id="IPR004509">
    <property type="entry name" value="Competence_ComEA_HhH"/>
</dbReference>
<name>A0AAE9YZ10_9GAMM</name>
<feature type="domain" description="Helix-hairpin-helix DNA-binding motif class 1" evidence="2">
    <location>
        <begin position="77"/>
        <end position="96"/>
    </location>
</feature>
<dbReference type="AlphaFoldDB" id="A0AAE9YZ10"/>
<keyword evidence="1" id="KW-0732">Signal</keyword>
<evidence type="ECO:0000313" key="4">
    <source>
        <dbReference type="Proteomes" id="UP000032352"/>
    </source>
</evidence>
<dbReference type="PANTHER" id="PTHR21180">
    <property type="entry name" value="ENDONUCLEASE/EXONUCLEASE/PHOSPHATASE FAMILY DOMAIN-CONTAINING PROTEIN 1"/>
    <property type="match status" value="1"/>
</dbReference>
<organism evidence="3 4">
    <name type="scientific">Thalassomonas viridans</name>
    <dbReference type="NCBI Taxonomy" id="137584"/>
    <lineage>
        <taxon>Bacteria</taxon>
        <taxon>Pseudomonadati</taxon>
        <taxon>Pseudomonadota</taxon>
        <taxon>Gammaproteobacteria</taxon>
        <taxon>Alteromonadales</taxon>
        <taxon>Colwelliaceae</taxon>
        <taxon>Thalassomonas</taxon>
    </lineage>
</organism>
<evidence type="ECO:0000259" key="2">
    <source>
        <dbReference type="SMART" id="SM00278"/>
    </source>
</evidence>
<keyword evidence="4" id="KW-1185">Reference proteome</keyword>
<dbReference type="InterPro" id="IPR051675">
    <property type="entry name" value="Endo/Exo/Phosphatase_dom_1"/>
</dbReference>
<feature type="domain" description="Helix-hairpin-helix DNA-binding motif class 1" evidence="2">
    <location>
        <begin position="47"/>
        <end position="66"/>
    </location>
</feature>
<dbReference type="KEGG" id="tvd:SG34_016365"/>
<feature type="chain" id="PRO_5042093020" evidence="1">
    <location>
        <begin position="23"/>
        <end position="99"/>
    </location>
</feature>
<reference evidence="3 4" key="1">
    <citation type="journal article" date="2015" name="Genome Announc.">
        <title>Draft Genome Sequences of Marine Isolates of Thalassomonas viridans and Thalassomonas actiniarum.</title>
        <authorList>
            <person name="Olonade I."/>
            <person name="van Zyl L.J."/>
            <person name="Trindade M."/>
        </authorList>
    </citation>
    <scope>NUCLEOTIDE SEQUENCE [LARGE SCALE GENOMIC DNA]</scope>
    <source>
        <strain evidence="3 4">XOM25</strain>
    </source>
</reference>
<dbReference type="InterPro" id="IPR003583">
    <property type="entry name" value="Hlx-hairpin-Hlx_DNA-bd_motif"/>
</dbReference>
<evidence type="ECO:0000256" key="1">
    <source>
        <dbReference type="SAM" id="SignalP"/>
    </source>
</evidence>
<dbReference type="Proteomes" id="UP000032352">
    <property type="component" value="Chromosome"/>
</dbReference>
<protein>
    <submittedName>
        <fullName evidence="3">Helix-hairpin-helix domain-containing protein</fullName>
    </submittedName>
</protein>
<proteinExistence type="predicted"/>
<feature type="signal peptide" evidence="1">
    <location>
        <begin position="1"/>
        <end position="22"/>
    </location>
</feature>
<reference evidence="3 4" key="2">
    <citation type="journal article" date="2022" name="Mar. Drugs">
        <title>Bioassay-Guided Fractionation Leads to the Detection of Cholic Acid Generated by the Rare Thalassomonas sp.</title>
        <authorList>
            <person name="Pheiffer F."/>
            <person name="Schneider Y.K."/>
            <person name="Hansen E.H."/>
            <person name="Andersen J.H."/>
            <person name="Isaksson J."/>
            <person name="Busche T."/>
            <person name="R C."/>
            <person name="Kalinowski J."/>
            <person name="Zyl L.V."/>
            <person name="Trindade M."/>
        </authorList>
    </citation>
    <scope>NUCLEOTIDE SEQUENCE [LARGE SCALE GENOMIC DNA]</scope>
    <source>
        <strain evidence="3 4">XOM25</strain>
    </source>
</reference>
<dbReference type="NCBIfam" id="TIGR00426">
    <property type="entry name" value="competence protein ComEA helix-hairpin-helix repeat region"/>
    <property type="match status" value="1"/>
</dbReference>
<dbReference type="Pfam" id="PF12836">
    <property type="entry name" value="HHH_3"/>
    <property type="match status" value="1"/>
</dbReference>
<dbReference type="InterPro" id="IPR010994">
    <property type="entry name" value="RuvA_2-like"/>
</dbReference>
<dbReference type="RefSeq" id="WP_044840787.1">
    <property type="nucleotide sequence ID" value="NZ_CP059733.1"/>
</dbReference>
<dbReference type="GO" id="GO:0006281">
    <property type="term" value="P:DNA repair"/>
    <property type="evidence" value="ECO:0007669"/>
    <property type="project" value="InterPro"/>
</dbReference>
<dbReference type="Gene3D" id="1.10.150.280">
    <property type="entry name" value="AF1531-like domain"/>
    <property type="match status" value="1"/>
</dbReference>
<dbReference type="GO" id="GO:0015627">
    <property type="term" value="C:type II protein secretion system complex"/>
    <property type="evidence" value="ECO:0007669"/>
    <property type="project" value="TreeGrafter"/>
</dbReference>
<evidence type="ECO:0000313" key="3">
    <source>
        <dbReference type="EMBL" id="WDE03009.1"/>
    </source>
</evidence>